<comment type="caution">
    <text evidence="3">The sequence shown here is derived from an EMBL/GenBank/DDBJ whole genome shotgun (WGS) entry which is preliminary data.</text>
</comment>
<protein>
    <submittedName>
        <fullName evidence="3">Allantoin racemase</fullName>
        <ecNumber evidence="3">5.1.99.3</ecNumber>
    </submittedName>
</protein>
<name>A0A841AH24_9MICO</name>
<dbReference type="Pfam" id="PF01177">
    <property type="entry name" value="Asp_Glu_race"/>
    <property type="match status" value="1"/>
</dbReference>
<evidence type="ECO:0000313" key="4">
    <source>
        <dbReference type="Proteomes" id="UP000588158"/>
    </source>
</evidence>
<dbReference type="GO" id="GO:0047653">
    <property type="term" value="F:allantoin racemase activity"/>
    <property type="evidence" value="ECO:0007669"/>
    <property type="project" value="UniProtKB-EC"/>
</dbReference>
<proteinExistence type="inferred from homology"/>
<evidence type="ECO:0000256" key="1">
    <source>
        <dbReference type="ARBA" id="ARBA00038414"/>
    </source>
</evidence>
<dbReference type="AlphaFoldDB" id="A0A841AH24"/>
<dbReference type="Proteomes" id="UP000588158">
    <property type="component" value="Unassembled WGS sequence"/>
</dbReference>
<dbReference type="InterPro" id="IPR052186">
    <property type="entry name" value="Hydantoin_racemase-like"/>
</dbReference>
<accession>A0A841AH24</accession>
<sequence>MIRLTIINPNTSAAMTEKIGHAARSVAAPDTEIRALCPGPLDGPAAIESHSDEIRAAAAVQALIQDDLARGGSDGYIIACFGDPGLDAARELVDVPVIGVAEAAMHVAMLAGRTFGIVTTLSRTLGRARDIAHRYGADGALVAAYGSGLGVLELEDTRPEAYERILGWCRTVVEEDEADVVVLGCAGMADLCHRLSASLGVPVVDGVAAAVGLASGMARMGVGTSKRDEYAHPPLAPRVRAAETTV</sequence>
<dbReference type="PANTHER" id="PTHR28047">
    <property type="entry name" value="PROTEIN DCG1"/>
    <property type="match status" value="1"/>
</dbReference>
<dbReference type="PANTHER" id="PTHR28047:SF5">
    <property type="entry name" value="PROTEIN DCG1"/>
    <property type="match status" value="1"/>
</dbReference>
<dbReference type="RefSeq" id="WP_184326427.1">
    <property type="nucleotide sequence ID" value="NZ_JACHLZ010000001.1"/>
</dbReference>
<feature type="region of interest" description="Disordered" evidence="2">
    <location>
        <begin position="227"/>
        <end position="246"/>
    </location>
</feature>
<dbReference type="Gene3D" id="3.40.50.12500">
    <property type="match status" value="1"/>
</dbReference>
<reference evidence="3 4" key="1">
    <citation type="submission" date="2020-08" db="EMBL/GenBank/DDBJ databases">
        <title>Sequencing the genomes of 1000 actinobacteria strains.</title>
        <authorList>
            <person name="Klenk H.-P."/>
        </authorList>
    </citation>
    <scope>NUCLEOTIDE SEQUENCE [LARGE SCALE GENOMIC DNA]</scope>
    <source>
        <strain evidence="3 4">DSM 28796</strain>
    </source>
</reference>
<gene>
    <name evidence="3" type="ORF">HNR70_003050</name>
</gene>
<evidence type="ECO:0000256" key="2">
    <source>
        <dbReference type="SAM" id="MobiDB-lite"/>
    </source>
</evidence>
<dbReference type="InterPro" id="IPR053714">
    <property type="entry name" value="Iso_Racemase_Enz_sf"/>
</dbReference>
<comment type="similarity">
    <text evidence="1">Belongs to the HyuE racemase family.</text>
</comment>
<keyword evidence="4" id="KW-1185">Reference proteome</keyword>
<dbReference type="EC" id="5.1.99.3" evidence="3"/>
<organism evidence="3 4">
    <name type="scientific">Brachybacterium aquaticum</name>
    <dbReference type="NCBI Taxonomy" id="1432564"/>
    <lineage>
        <taxon>Bacteria</taxon>
        <taxon>Bacillati</taxon>
        <taxon>Actinomycetota</taxon>
        <taxon>Actinomycetes</taxon>
        <taxon>Micrococcales</taxon>
        <taxon>Dermabacteraceae</taxon>
        <taxon>Brachybacterium</taxon>
    </lineage>
</organism>
<keyword evidence="3" id="KW-0413">Isomerase</keyword>
<evidence type="ECO:0000313" key="3">
    <source>
        <dbReference type="EMBL" id="MBB5833237.1"/>
    </source>
</evidence>
<dbReference type="InterPro" id="IPR015942">
    <property type="entry name" value="Asp/Glu/hydantoin_racemase"/>
</dbReference>
<dbReference type="GO" id="GO:0047661">
    <property type="term" value="F:amino-acid racemase activity"/>
    <property type="evidence" value="ECO:0007669"/>
    <property type="project" value="InterPro"/>
</dbReference>
<dbReference type="EMBL" id="JACHLZ010000001">
    <property type="protein sequence ID" value="MBB5833237.1"/>
    <property type="molecule type" value="Genomic_DNA"/>
</dbReference>